<dbReference type="RefSeq" id="WP_000892394.1">
    <property type="nucleotide sequence ID" value="NZ_JARTHX010000064.1"/>
</dbReference>
<dbReference type="SMART" id="SM00530">
    <property type="entry name" value="HTH_XRE"/>
    <property type="match status" value="1"/>
</dbReference>
<gene>
    <name evidence="3" type="ORF">CN613_11620</name>
</gene>
<protein>
    <submittedName>
        <fullName evidence="3">Transcriptional regulator</fullName>
    </submittedName>
</protein>
<dbReference type="EMBL" id="NUDP01000039">
    <property type="protein sequence ID" value="PEM69643.1"/>
    <property type="molecule type" value="Genomic_DNA"/>
</dbReference>
<feature type="domain" description="HTH cro/C1-type" evidence="2">
    <location>
        <begin position="10"/>
        <end position="60"/>
    </location>
</feature>
<dbReference type="PANTHER" id="PTHR46558:SF4">
    <property type="entry name" value="DNA-BIDING PHAGE PROTEIN"/>
    <property type="match status" value="1"/>
</dbReference>
<dbReference type="InterPro" id="IPR001387">
    <property type="entry name" value="Cro/C1-type_HTH"/>
</dbReference>
<comment type="caution">
    <text evidence="3">The sequence shown here is derived from an EMBL/GenBank/DDBJ whole genome shotgun (WGS) entry which is preliminary data.</text>
</comment>
<sequence length="67" mass="7697">MLENNIVVGRAEKRWTQQQLADAVGVSRQTIVALEKNKYNPSLILAFKIANSLEKEITDVFKYEEDE</sequence>
<organism evidence="3 4">
    <name type="scientific">Bacillus pseudomycoides</name>
    <dbReference type="NCBI Taxonomy" id="64104"/>
    <lineage>
        <taxon>Bacteria</taxon>
        <taxon>Bacillati</taxon>
        <taxon>Bacillota</taxon>
        <taxon>Bacilli</taxon>
        <taxon>Bacillales</taxon>
        <taxon>Bacillaceae</taxon>
        <taxon>Bacillus</taxon>
        <taxon>Bacillus cereus group</taxon>
    </lineage>
</organism>
<dbReference type="SUPFAM" id="SSF47413">
    <property type="entry name" value="lambda repressor-like DNA-binding domains"/>
    <property type="match status" value="1"/>
</dbReference>
<accession>A0A2C4HBC6</accession>
<dbReference type="CDD" id="cd00093">
    <property type="entry name" value="HTH_XRE"/>
    <property type="match status" value="1"/>
</dbReference>
<dbReference type="Gene3D" id="1.10.260.40">
    <property type="entry name" value="lambda repressor-like DNA-binding domains"/>
    <property type="match status" value="1"/>
</dbReference>
<evidence type="ECO:0000259" key="2">
    <source>
        <dbReference type="PROSITE" id="PS50943"/>
    </source>
</evidence>
<dbReference type="GO" id="GO:0003677">
    <property type="term" value="F:DNA binding"/>
    <property type="evidence" value="ECO:0007669"/>
    <property type="project" value="UniProtKB-KW"/>
</dbReference>
<dbReference type="AlphaFoldDB" id="A0A2C4HBC6"/>
<reference evidence="3 4" key="1">
    <citation type="submission" date="2017-09" db="EMBL/GenBank/DDBJ databases">
        <title>Large-scale bioinformatics analysis of Bacillus genomes uncovers conserved roles of natural products in bacterial physiology.</title>
        <authorList>
            <consortium name="Agbiome Team Llc"/>
            <person name="Bleich R.M."/>
            <person name="Grubbs K.J."/>
            <person name="Santa Maria K.C."/>
            <person name="Allen S.E."/>
            <person name="Farag S."/>
            <person name="Shank E.A."/>
            <person name="Bowers A."/>
        </authorList>
    </citation>
    <scope>NUCLEOTIDE SEQUENCE [LARGE SCALE GENOMIC DNA]</scope>
    <source>
        <strain evidence="3 4">AFS009893</strain>
    </source>
</reference>
<keyword evidence="1" id="KW-0238">DNA-binding</keyword>
<evidence type="ECO:0000313" key="3">
    <source>
        <dbReference type="EMBL" id="PEM69643.1"/>
    </source>
</evidence>
<dbReference type="PANTHER" id="PTHR46558">
    <property type="entry name" value="TRACRIPTIONAL REGULATORY PROTEIN-RELATED-RELATED"/>
    <property type="match status" value="1"/>
</dbReference>
<evidence type="ECO:0000313" key="4">
    <source>
        <dbReference type="Proteomes" id="UP000219775"/>
    </source>
</evidence>
<proteinExistence type="predicted"/>
<dbReference type="PROSITE" id="PS50943">
    <property type="entry name" value="HTH_CROC1"/>
    <property type="match status" value="1"/>
</dbReference>
<dbReference type="Proteomes" id="UP000219775">
    <property type="component" value="Unassembled WGS sequence"/>
</dbReference>
<dbReference type="InterPro" id="IPR010982">
    <property type="entry name" value="Lambda_DNA-bd_dom_sf"/>
</dbReference>
<name>A0A2C4HBC6_9BACI</name>
<evidence type="ECO:0000256" key="1">
    <source>
        <dbReference type="ARBA" id="ARBA00023125"/>
    </source>
</evidence>
<dbReference type="Pfam" id="PF01381">
    <property type="entry name" value="HTH_3"/>
    <property type="match status" value="1"/>
</dbReference>